<feature type="coiled-coil region" evidence="9">
    <location>
        <begin position="215"/>
        <end position="545"/>
    </location>
</feature>
<evidence type="ECO:0000256" key="4">
    <source>
        <dbReference type="ARBA" id="ARBA00022490"/>
    </source>
</evidence>
<gene>
    <name evidence="12" type="ORF">BEMITA_LOCUS13502</name>
</gene>
<dbReference type="Gene3D" id="2.30.30.190">
    <property type="entry name" value="CAP Gly-rich-like domain"/>
    <property type="match status" value="1"/>
</dbReference>
<dbReference type="SUPFAM" id="SSF74924">
    <property type="entry name" value="Cap-Gly domain"/>
    <property type="match status" value="1"/>
</dbReference>
<dbReference type="PANTHER" id="PTHR18916">
    <property type="entry name" value="DYNACTIN 1-RELATED MICROTUBULE-BINDING"/>
    <property type="match status" value="1"/>
</dbReference>
<dbReference type="InterPro" id="IPR036859">
    <property type="entry name" value="CAP-Gly_dom_sf"/>
</dbReference>
<feature type="region of interest" description="Disordered" evidence="10">
    <location>
        <begin position="84"/>
        <end position="167"/>
    </location>
</feature>
<feature type="region of interest" description="Disordered" evidence="10">
    <location>
        <begin position="185"/>
        <end position="212"/>
    </location>
</feature>
<evidence type="ECO:0000256" key="2">
    <source>
        <dbReference type="ARBA" id="ARBA00011010"/>
    </source>
</evidence>
<dbReference type="InterPro" id="IPR022157">
    <property type="entry name" value="Dynactin"/>
</dbReference>
<dbReference type="GO" id="GO:0031122">
    <property type="term" value="P:cytoplasmic microtubule organization"/>
    <property type="evidence" value="ECO:0007669"/>
    <property type="project" value="TreeGrafter"/>
</dbReference>
<evidence type="ECO:0000256" key="6">
    <source>
        <dbReference type="ARBA" id="ARBA00023017"/>
    </source>
</evidence>
<dbReference type="Proteomes" id="UP001152759">
    <property type="component" value="Chromosome 9"/>
</dbReference>
<dbReference type="PROSITE" id="PS50245">
    <property type="entry name" value="CAP_GLY_2"/>
    <property type="match status" value="1"/>
</dbReference>
<protein>
    <recommendedName>
        <fullName evidence="3">Dynactin subunit 1</fullName>
    </recommendedName>
</protein>
<reference evidence="12" key="1">
    <citation type="submission" date="2021-12" db="EMBL/GenBank/DDBJ databases">
        <authorList>
            <person name="King R."/>
        </authorList>
    </citation>
    <scope>NUCLEOTIDE SEQUENCE</scope>
</reference>
<evidence type="ECO:0000256" key="10">
    <source>
        <dbReference type="SAM" id="MobiDB-lite"/>
    </source>
</evidence>
<dbReference type="GO" id="GO:0030286">
    <property type="term" value="C:dynein complex"/>
    <property type="evidence" value="ECO:0007669"/>
    <property type="project" value="UniProtKB-KW"/>
</dbReference>
<comment type="subcellular location">
    <subcellularLocation>
        <location evidence="1">Cytoplasm</location>
        <location evidence="1">Cytoskeleton</location>
    </subcellularLocation>
</comment>
<evidence type="ECO:0000256" key="1">
    <source>
        <dbReference type="ARBA" id="ARBA00004245"/>
    </source>
</evidence>
<feature type="coiled-coil region" evidence="9">
    <location>
        <begin position="1185"/>
        <end position="1212"/>
    </location>
</feature>
<dbReference type="PROSITE" id="PS00845">
    <property type="entry name" value="CAP_GLY_1"/>
    <property type="match status" value="1"/>
</dbReference>
<dbReference type="Pfam" id="PF01302">
    <property type="entry name" value="CAP_GLY"/>
    <property type="match status" value="1"/>
</dbReference>
<evidence type="ECO:0000256" key="5">
    <source>
        <dbReference type="ARBA" id="ARBA00022701"/>
    </source>
</evidence>
<keyword evidence="5" id="KW-0493">Microtubule</keyword>
<dbReference type="GO" id="GO:0005634">
    <property type="term" value="C:nucleus"/>
    <property type="evidence" value="ECO:0007669"/>
    <property type="project" value="TreeGrafter"/>
</dbReference>
<comment type="similarity">
    <text evidence="2">Belongs to the dynactin 150 kDa subunit family.</text>
</comment>
<feature type="compositionally biased region" description="Low complexity" evidence="10">
    <location>
        <begin position="86"/>
        <end position="128"/>
    </location>
</feature>
<evidence type="ECO:0000256" key="7">
    <source>
        <dbReference type="ARBA" id="ARBA00023054"/>
    </source>
</evidence>
<feature type="compositionally biased region" description="Polar residues" evidence="10">
    <location>
        <begin position="137"/>
        <end position="165"/>
    </location>
</feature>
<organism evidence="12 13">
    <name type="scientific">Bemisia tabaci</name>
    <name type="common">Sweetpotato whitefly</name>
    <name type="synonym">Aleurodes tabaci</name>
    <dbReference type="NCBI Taxonomy" id="7038"/>
    <lineage>
        <taxon>Eukaryota</taxon>
        <taxon>Metazoa</taxon>
        <taxon>Ecdysozoa</taxon>
        <taxon>Arthropoda</taxon>
        <taxon>Hexapoda</taxon>
        <taxon>Insecta</taxon>
        <taxon>Pterygota</taxon>
        <taxon>Neoptera</taxon>
        <taxon>Paraneoptera</taxon>
        <taxon>Hemiptera</taxon>
        <taxon>Sternorrhyncha</taxon>
        <taxon>Aleyrodoidea</taxon>
        <taxon>Aleyrodidae</taxon>
        <taxon>Aleyrodinae</taxon>
        <taxon>Bemisia</taxon>
    </lineage>
</organism>
<dbReference type="EMBL" id="OU963870">
    <property type="protein sequence ID" value="CAH0395303.1"/>
    <property type="molecule type" value="Genomic_DNA"/>
</dbReference>
<evidence type="ECO:0000259" key="11">
    <source>
        <dbReference type="PROSITE" id="PS50245"/>
    </source>
</evidence>
<keyword evidence="13" id="KW-1185">Reference proteome</keyword>
<dbReference type="InterPro" id="IPR000938">
    <property type="entry name" value="CAP-Gly_domain"/>
</dbReference>
<sequence length="1282" mass="143859">MANFTVGSRVEVTGKDVQGTVAFIGPTSFSQGKWVGIILDEPKGKNNGTIKGKQYFQCPDNYGMFVRQMQLTLIDESGNRIDMANSGSTSLTSLDDSTSSKLTPPGQRSRLSSSRLSLASSKSGSTPSRSKEDVRLSTGTLADSSLSDNSTPSEAKSANGQQDPPSLQKRASFVETGFVETLKPQFTPGQVMQPASGPASTQRPPPGPVIDPAEHEALKSQVKDLTEKLDTMRLKHKEKTQTLEAMKIQLDQAAEFKIKIIESQANLKKDIERLKKEKQDALEAKNEFSDLAETLEMATLDKEMAEEKAETLELELEQANERIEELTLDLEIMKAELEKITSGHNAEINNEDGAPVTNYQLKQLEQQNIRLHETLVRMRDVSAHEKHETQKLQKELEQRKAEINDLRKNTDKLTARCAELEEQVADLHEQVDAALGAEEMVEQLSLQKLVLEENVSKLQEEVFDLEALKDISDQLQEDSRELELQLRQDVDMANATIREVQKEKENALEMLADRELTIVKFRELVAKLKERCQELEHQLDRECNSKAAMSLSIPEMLDYKKIFIDSKALARAIDLELRRMEVEMLQQHVNLLQAFMPDSFMKGSGDHDAVLTLLLIPRLIWKSEILISQTRDKFPAIEITTNREALLKDHSANQFAARSRFCSYLYFLQAVLRQFLNGLNTCPPDLLMNIAGIFPELNLHEKTIDSYVELLRTNQLDENVNTDALEKCLNYFCAMHPAYLLRAGVNLHQSFLLSDYHKAFSAAIDSLRTDAAIINAVMQPESNPHDIELLCQHLMTSCEVMFTHLKPVRLLLSSSPGAEKTADFGLGEMFLQNTLSQAQTHAMKASKVIRDIARVSFSSIVITGAVDNEVGIDKNKMFEIATSCCDRVFDDTLQGPVAVIKNEINALAADIANLAQTIQETIHSSSNVAQAKSKSSIEITPPIMVRAKQTKEELGNTKVLRTKIEALDADIRELKMTLRAKQEEIGELSVRKELAEKKLANAVRDNEFNTQKLQRKLEEAQNQLKRKEKEFEETMDHLQSDIDNLEAEKGELKDKLKNYSKKAFIEGVAAKTVGGSLTSPVHSGGPVQVIESPLLLDEIDNLRRALDVVQMEKGQLEAQYCQKILDGMKPLIIPQKPTKTKLDELKIKAKNLRQELLIKSLPKVPDLSKRIIGVEPALDPAYQKHFRQKKEMKELQRKADALETEIQEEIIRQKAGSGIETDLKVFPTPEMTKAFKEMDPILIGEVVVPVPASDPDSGQTRKLFLDSNQFKCLQQKLLAIGT</sequence>
<proteinExistence type="inferred from homology"/>
<feature type="domain" description="CAP-Gly" evidence="11">
    <location>
        <begin position="25"/>
        <end position="67"/>
    </location>
</feature>
<keyword evidence="8" id="KW-0206">Cytoskeleton</keyword>
<dbReference type="GO" id="GO:0035371">
    <property type="term" value="C:microtubule plus-end"/>
    <property type="evidence" value="ECO:0007669"/>
    <property type="project" value="TreeGrafter"/>
</dbReference>
<evidence type="ECO:0000256" key="9">
    <source>
        <dbReference type="SAM" id="Coils"/>
    </source>
</evidence>
<evidence type="ECO:0000256" key="3">
    <source>
        <dbReference type="ARBA" id="ARBA00016574"/>
    </source>
</evidence>
<name>A0A9P0ANP9_BEMTA</name>
<dbReference type="Pfam" id="PF12455">
    <property type="entry name" value="Dynactin"/>
    <property type="match status" value="1"/>
</dbReference>
<evidence type="ECO:0000313" key="13">
    <source>
        <dbReference type="Proteomes" id="UP001152759"/>
    </source>
</evidence>
<dbReference type="GO" id="GO:0051010">
    <property type="term" value="F:microtubule plus-end binding"/>
    <property type="evidence" value="ECO:0007669"/>
    <property type="project" value="TreeGrafter"/>
</dbReference>
<accession>A0A9P0ANP9</accession>
<dbReference type="SMART" id="SM01052">
    <property type="entry name" value="CAP_GLY"/>
    <property type="match status" value="1"/>
</dbReference>
<feature type="coiled-coil region" evidence="9">
    <location>
        <begin position="964"/>
        <end position="1062"/>
    </location>
</feature>
<dbReference type="GO" id="GO:0005938">
    <property type="term" value="C:cell cortex"/>
    <property type="evidence" value="ECO:0007669"/>
    <property type="project" value="TreeGrafter"/>
</dbReference>
<evidence type="ECO:0000256" key="8">
    <source>
        <dbReference type="ARBA" id="ARBA00023212"/>
    </source>
</evidence>
<keyword evidence="6" id="KW-0243">Dynein</keyword>
<evidence type="ECO:0000313" key="12">
    <source>
        <dbReference type="EMBL" id="CAH0395303.1"/>
    </source>
</evidence>
<dbReference type="PANTHER" id="PTHR18916:SF85">
    <property type="entry name" value="TUBULIN-FOLDING COFACTOR B"/>
    <property type="match status" value="1"/>
</dbReference>
<keyword evidence="4" id="KW-0963">Cytoplasm</keyword>
<keyword evidence="7 9" id="KW-0175">Coiled coil</keyword>